<keyword evidence="1" id="KW-0732">Signal</keyword>
<accession>A0A9P1IHT4</accession>
<organism evidence="2 3">
    <name type="scientific">Caenorhabditis angaria</name>
    <dbReference type="NCBI Taxonomy" id="860376"/>
    <lineage>
        <taxon>Eukaryota</taxon>
        <taxon>Metazoa</taxon>
        <taxon>Ecdysozoa</taxon>
        <taxon>Nematoda</taxon>
        <taxon>Chromadorea</taxon>
        <taxon>Rhabditida</taxon>
        <taxon>Rhabditina</taxon>
        <taxon>Rhabditomorpha</taxon>
        <taxon>Rhabditoidea</taxon>
        <taxon>Rhabditidae</taxon>
        <taxon>Peloderinae</taxon>
        <taxon>Caenorhabditis</taxon>
    </lineage>
</organism>
<dbReference type="AlphaFoldDB" id="A0A9P1IHT4"/>
<evidence type="ECO:0000313" key="2">
    <source>
        <dbReference type="EMBL" id="CAI5445774.1"/>
    </source>
</evidence>
<proteinExistence type="predicted"/>
<feature type="chain" id="PRO_5040349763" description="DUF38 domain-containing protein" evidence="1">
    <location>
        <begin position="19"/>
        <end position="141"/>
    </location>
</feature>
<reference evidence="2" key="1">
    <citation type="submission" date="2022-11" db="EMBL/GenBank/DDBJ databases">
        <authorList>
            <person name="Kikuchi T."/>
        </authorList>
    </citation>
    <scope>NUCLEOTIDE SEQUENCE</scope>
    <source>
        <strain evidence="2">PS1010</strain>
    </source>
</reference>
<sequence>MFIFLIFLFFASSKIILADDVAIRIADEIMNNIRLSQMNSRFTKELVHSFASESISVKDCGKTMTTLSRDEIVELFQKKAEKNEKVSVGIVFRAMFMLNEKEIVWYTIADELKTIKMNMYIGRKNEEGVYLLKYRESICFN</sequence>
<evidence type="ECO:0008006" key="4">
    <source>
        <dbReference type="Google" id="ProtNLM"/>
    </source>
</evidence>
<dbReference type="Proteomes" id="UP001152747">
    <property type="component" value="Unassembled WGS sequence"/>
</dbReference>
<evidence type="ECO:0000313" key="3">
    <source>
        <dbReference type="Proteomes" id="UP001152747"/>
    </source>
</evidence>
<comment type="caution">
    <text evidence="2">The sequence shown here is derived from an EMBL/GenBank/DDBJ whole genome shotgun (WGS) entry which is preliminary data.</text>
</comment>
<feature type="signal peptide" evidence="1">
    <location>
        <begin position="1"/>
        <end position="18"/>
    </location>
</feature>
<gene>
    <name evidence="2" type="ORF">CAMP_LOCUS8411</name>
</gene>
<name>A0A9P1IHT4_9PELO</name>
<dbReference type="EMBL" id="CANHGI010000003">
    <property type="protein sequence ID" value="CAI5445774.1"/>
    <property type="molecule type" value="Genomic_DNA"/>
</dbReference>
<protein>
    <recommendedName>
        <fullName evidence="4">DUF38 domain-containing protein</fullName>
    </recommendedName>
</protein>
<keyword evidence="3" id="KW-1185">Reference proteome</keyword>
<evidence type="ECO:0000256" key="1">
    <source>
        <dbReference type="SAM" id="SignalP"/>
    </source>
</evidence>